<dbReference type="AlphaFoldDB" id="A0A0M3I1M0"/>
<keyword evidence="3" id="KW-0732">Signal</keyword>
<proteinExistence type="predicted"/>
<evidence type="ECO:0000256" key="1">
    <source>
        <dbReference type="SAM" id="MobiDB-lite"/>
    </source>
</evidence>
<keyword evidence="2" id="KW-0472">Membrane</keyword>
<dbReference type="Proteomes" id="UP000036681">
    <property type="component" value="Unplaced"/>
</dbReference>
<feature type="region of interest" description="Disordered" evidence="1">
    <location>
        <begin position="167"/>
        <end position="201"/>
    </location>
</feature>
<evidence type="ECO:0000313" key="4">
    <source>
        <dbReference type="Proteomes" id="UP000036681"/>
    </source>
</evidence>
<dbReference type="WBParaSite" id="ALUE_0001019201-mRNA-1">
    <property type="protein sequence ID" value="ALUE_0001019201-mRNA-1"/>
    <property type="gene ID" value="ALUE_0001019201"/>
</dbReference>
<keyword evidence="2" id="KW-1133">Transmembrane helix</keyword>
<reference evidence="5" key="1">
    <citation type="submission" date="2017-02" db="UniProtKB">
        <authorList>
            <consortium name="WormBaseParasite"/>
        </authorList>
    </citation>
    <scope>IDENTIFICATION</scope>
</reference>
<feature type="compositionally biased region" description="Polar residues" evidence="1">
    <location>
        <begin position="228"/>
        <end position="238"/>
    </location>
</feature>
<accession>A0A0M3I1M0</accession>
<keyword evidence="2" id="KW-0812">Transmembrane</keyword>
<evidence type="ECO:0000256" key="3">
    <source>
        <dbReference type="SAM" id="SignalP"/>
    </source>
</evidence>
<feature type="transmembrane region" description="Helical" evidence="2">
    <location>
        <begin position="292"/>
        <end position="314"/>
    </location>
</feature>
<dbReference type="PROSITE" id="PS51257">
    <property type="entry name" value="PROKAR_LIPOPROTEIN"/>
    <property type="match status" value="1"/>
</dbReference>
<dbReference type="PROSITE" id="PS50231">
    <property type="entry name" value="RICIN_B_LECTIN"/>
    <property type="match status" value="1"/>
</dbReference>
<feature type="region of interest" description="Disordered" evidence="1">
    <location>
        <begin position="228"/>
        <end position="274"/>
    </location>
</feature>
<feature type="signal peptide" evidence="3">
    <location>
        <begin position="1"/>
        <end position="23"/>
    </location>
</feature>
<evidence type="ECO:0000313" key="5">
    <source>
        <dbReference type="WBParaSite" id="ALUE_0001019201-mRNA-1"/>
    </source>
</evidence>
<name>A0A0M3I1M0_ASCLU</name>
<evidence type="ECO:0000256" key="2">
    <source>
        <dbReference type="SAM" id="Phobius"/>
    </source>
</evidence>
<organism evidence="4 5">
    <name type="scientific">Ascaris lumbricoides</name>
    <name type="common">Giant roundworm</name>
    <dbReference type="NCBI Taxonomy" id="6252"/>
    <lineage>
        <taxon>Eukaryota</taxon>
        <taxon>Metazoa</taxon>
        <taxon>Ecdysozoa</taxon>
        <taxon>Nematoda</taxon>
        <taxon>Chromadorea</taxon>
        <taxon>Rhabditida</taxon>
        <taxon>Spirurina</taxon>
        <taxon>Ascaridomorpha</taxon>
        <taxon>Ascaridoidea</taxon>
        <taxon>Ascarididae</taxon>
        <taxon>Ascaris</taxon>
    </lineage>
</organism>
<feature type="compositionally biased region" description="Polar residues" evidence="1">
    <location>
        <begin position="175"/>
        <end position="185"/>
    </location>
</feature>
<feature type="chain" id="PRO_5005656922" evidence="3">
    <location>
        <begin position="24"/>
        <end position="378"/>
    </location>
</feature>
<sequence>MRSFPPILCIFLLLSGCCLHVVAFRLNYGQQPSATAKECNDDFDRYERWSVVIAKGGIRVGMPNTKERQACIRCILVPRAYTLATDAKEVLVGAHGNEGRCRCSSALNTIIKKYTNYTGALEVDYPAKQQHPLQKELPWPLLSKQKTISFVPSTKNDKVQHERLVSLSKSGCARQGSSKKSTNQPVKLEKTLPAVKPAKPHGSFEEMAHTRNQLPLCELPNTSIKQPTLHKVSSANADKSQELSAPAPYVAAQNVPSDRNDDDDLGERQSTSPSVCPLEKCTICEDHCLSTVTIATILGICVVLVLGFGVGIGFEIARVWPNDSEVINTAPQPSPATRSDVEKSITDEIVEGLMGTQNRFKVPLFGTICKRSILQKNI</sequence>
<keyword evidence="4" id="KW-1185">Reference proteome</keyword>
<protein>
    <submittedName>
        <fullName evidence="5">MANEC domain-containing protein</fullName>
    </submittedName>
</protein>